<dbReference type="InterPro" id="IPR004256">
    <property type="entry name" value="DUF234"/>
</dbReference>
<dbReference type="InterPro" id="IPR027417">
    <property type="entry name" value="P-loop_NTPase"/>
</dbReference>
<protein>
    <submittedName>
        <fullName evidence="3">ATP-binding protein</fullName>
    </submittedName>
</protein>
<dbReference type="Pfam" id="PF01637">
    <property type="entry name" value="ATPase_2"/>
    <property type="match status" value="1"/>
</dbReference>
<dbReference type="Proteomes" id="UP001273768">
    <property type="component" value="Unassembled WGS sequence"/>
</dbReference>
<comment type="caution">
    <text evidence="3">The sequence shown here is derived from an EMBL/GenBank/DDBJ whole genome shotgun (WGS) entry which is preliminary data.</text>
</comment>
<reference evidence="3 4" key="1">
    <citation type="submission" date="2020-05" db="EMBL/GenBank/DDBJ databases">
        <title>Isolation and characterization of methanoarchaea from a cold seep at offshore SW Taiwan.</title>
        <authorList>
            <person name="Chen Y.-W."/>
            <person name="Chen S.-C."/>
            <person name="Lai M.-C."/>
        </authorList>
    </citation>
    <scope>NUCLEOTIDE SEQUENCE [LARGE SCALE GENOMIC DNA]</scope>
    <source>
        <strain evidence="3 4">YWC-01</strain>
    </source>
</reference>
<keyword evidence="4" id="KW-1185">Reference proteome</keyword>
<dbReference type="SUPFAM" id="SSF52540">
    <property type="entry name" value="P-loop containing nucleoside triphosphate hydrolases"/>
    <property type="match status" value="1"/>
</dbReference>
<evidence type="ECO:0000313" key="4">
    <source>
        <dbReference type="Proteomes" id="UP001273768"/>
    </source>
</evidence>
<dbReference type="Gene3D" id="3.40.50.300">
    <property type="entry name" value="P-loop containing nucleotide triphosphate hydrolases"/>
    <property type="match status" value="1"/>
</dbReference>
<proteinExistence type="predicted"/>
<organism evidence="3 4">
    <name type="scientific">Methanoculleus nereidis</name>
    <dbReference type="NCBI Taxonomy" id="2735141"/>
    <lineage>
        <taxon>Archaea</taxon>
        <taxon>Methanobacteriati</taxon>
        <taxon>Methanobacteriota</taxon>
        <taxon>Stenosarchaea group</taxon>
        <taxon>Methanomicrobia</taxon>
        <taxon>Methanomicrobiales</taxon>
        <taxon>Methanomicrobiaceae</taxon>
        <taxon>Methanoculleus</taxon>
    </lineage>
</organism>
<evidence type="ECO:0000259" key="1">
    <source>
        <dbReference type="Pfam" id="PF01637"/>
    </source>
</evidence>
<dbReference type="Pfam" id="PF03008">
    <property type="entry name" value="DUF234"/>
    <property type="match status" value="1"/>
</dbReference>
<sequence length="491" mass="56202">MIISIIIISIIIMRFYGRERELQLMEHLYARTPSFLVVTGRRRVGKTELIKEFCKGKPALYFYVDANKSIEALMEEFGRLTAETLNLPGYIRTDTPETFLEFLFSYDQPLIVVFDEFQRFLKVHPSFISQMQRFWDLAGRDSHLFVIVSGSSVGMIREIFLEGNAPLFRRADNILTLRPFGTRECLAILEDLGVRDPAERLDLYLLFGGTIYYYTFLEKYGCTDLESALDRLVLDDLAPLRREMSDVVVEEFRREHATYYEILAAIAGGKRSQKEIADVVRLPPTSLPPYLRDLVDLLGVIEYRVPVTERGKRSKMGRYVFADNFFRFYARYIYRNMSLYESGRFDLLKDRILREWKGFSGRAFEEMLRSLLARDLAERYEEIGPWWNRRGDEIDLLALGPEGSLAVEIKNRDLTLAEARGILAALEEKLPLVKGLGRPAATGIAARTVEGKEVLRAGGFYVMDLDDLGIGKQAPGGLEKRGAAQLPGSQK</sequence>
<name>A0ABU3YZH2_9EURY</name>
<evidence type="ECO:0000313" key="3">
    <source>
        <dbReference type="EMBL" id="MDV4341961.1"/>
    </source>
</evidence>
<dbReference type="GO" id="GO:0005524">
    <property type="term" value="F:ATP binding"/>
    <property type="evidence" value="ECO:0007669"/>
    <property type="project" value="UniProtKB-KW"/>
</dbReference>
<dbReference type="PANTHER" id="PTHR34704:SF2">
    <property type="entry name" value="ATPASE"/>
    <property type="match status" value="1"/>
</dbReference>
<dbReference type="InterPro" id="IPR011579">
    <property type="entry name" value="ATPase_dom"/>
</dbReference>
<feature type="domain" description="DUF234" evidence="2">
    <location>
        <begin position="329"/>
        <end position="422"/>
    </location>
</feature>
<evidence type="ECO:0000259" key="2">
    <source>
        <dbReference type="Pfam" id="PF03008"/>
    </source>
</evidence>
<dbReference type="PANTHER" id="PTHR34704">
    <property type="entry name" value="ATPASE"/>
    <property type="match status" value="1"/>
</dbReference>
<dbReference type="EMBL" id="JABFFQ010000001">
    <property type="protein sequence ID" value="MDV4341961.1"/>
    <property type="molecule type" value="Genomic_DNA"/>
</dbReference>
<accession>A0ABU3YZH2</accession>
<keyword evidence="3" id="KW-0067">ATP-binding</keyword>
<feature type="domain" description="ATPase" evidence="1">
    <location>
        <begin position="15"/>
        <end position="191"/>
    </location>
</feature>
<keyword evidence="3" id="KW-0547">Nucleotide-binding</keyword>
<gene>
    <name evidence="3" type="ORF">HL657_01950</name>
</gene>